<keyword evidence="3" id="KW-1185">Reference proteome</keyword>
<gene>
    <name evidence="2" type="ORF">DILT_LOCUS8209</name>
</gene>
<evidence type="ECO:0000313" key="2">
    <source>
        <dbReference type="EMBL" id="VDN12378.1"/>
    </source>
</evidence>
<dbReference type="OrthoDB" id="8062037at2759"/>
<feature type="transmembrane region" description="Helical" evidence="1">
    <location>
        <begin position="12"/>
        <end position="36"/>
    </location>
</feature>
<keyword evidence="1" id="KW-0812">Transmembrane</keyword>
<protein>
    <submittedName>
        <fullName evidence="2">Uncharacterized protein</fullName>
    </submittedName>
</protein>
<proteinExistence type="predicted"/>
<keyword evidence="1" id="KW-0472">Membrane</keyword>
<dbReference type="Proteomes" id="UP000281553">
    <property type="component" value="Unassembled WGS sequence"/>
</dbReference>
<dbReference type="AlphaFoldDB" id="A0A3P7LQY8"/>
<keyword evidence="1" id="KW-1133">Transmembrane helix</keyword>
<organism evidence="2 3">
    <name type="scientific">Dibothriocephalus latus</name>
    <name type="common">Fish tapeworm</name>
    <name type="synonym">Diphyllobothrium latum</name>
    <dbReference type="NCBI Taxonomy" id="60516"/>
    <lineage>
        <taxon>Eukaryota</taxon>
        <taxon>Metazoa</taxon>
        <taxon>Spiralia</taxon>
        <taxon>Lophotrochozoa</taxon>
        <taxon>Platyhelminthes</taxon>
        <taxon>Cestoda</taxon>
        <taxon>Eucestoda</taxon>
        <taxon>Diphyllobothriidea</taxon>
        <taxon>Diphyllobothriidae</taxon>
        <taxon>Dibothriocephalus</taxon>
    </lineage>
</organism>
<reference evidence="2 3" key="1">
    <citation type="submission" date="2018-11" db="EMBL/GenBank/DDBJ databases">
        <authorList>
            <consortium name="Pathogen Informatics"/>
        </authorList>
    </citation>
    <scope>NUCLEOTIDE SEQUENCE [LARGE SCALE GENOMIC DNA]</scope>
</reference>
<evidence type="ECO:0000313" key="3">
    <source>
        <dbReference type="Proteomes" id="UP000281553"/>
    </source>
</evidence>
<accession>A0A3P7LQY8</accession>
<evidence type="ECO:0000256" key="1">
    <source>
        <dbReference type="SAM" id="Phobius"/>
    </source>
</evidence>
<dbReference type="EMBL" id="UYRU01053739">
    <property type="protein sequence ID" value="VDN12378.1"/>
    <property type="molecule type" value="Genomic_DNA"/>
</dbReference>
<name>A0A3P7LQY8_DIBLA</name>
<sequence>MVPNPSSHVEYYLVPFLIILSLAFLSISIFLMFRVVRMCLHRSKNRLSREALNRLPELRFSEGKLSCHVKSTR</sequence>